<comment type="caution">
    <text evidence="2">The sequence shown here is derived from an EMBL/GenBank/DDBJ whole genome shotgun (WGS) entry which is preliminary data.</text>
</comment>
<dbReference type="STRING" id="40578.Xbed_02111"/>
<dbReference type="SUPFAM" id="SSF53613">
    <property type="entry name" value="Ribokinase-like"/>
    <property type="match status" value="1"/>
</dbReference>
<protein>
    <submittedName>
        <fullName evidence="2">Ketodeoxygluconokinase</fullName>
    </submittedName>
</protein>
<name>A0A1Y2SLN0_9GAMM</name>
<dbReference type="Gene3D" id="3.40.1190.20">
    <property type="match status" value="1"/>
</dbReference>
<dbReference type="Pfam" id="PF00294">
    <property type="entry name" value="PfkB"/>
    <property type="match status" value="1"/>
</dbReference>
<gene>
    <name evidence="2" type="ORF">Xbed_02111</name>
</gene>
<dbReference type="InterPro" id="IPR029056">
    <property type="entry name" value="Ribokinase-like"/>
</dbReference>
<dbReference type="EMBL" id="MUBK01000015">
    <property type="protein sequence ID" value="OTA19800.1"/>
    <property type="molecule type" value="Genomic_DNA"/>
</dbReference>
<accession>A0A1Y2SLN0</accession>
<evidence type="ECO:0000313" key="2">
    <source>
        <dbReference type="EMBL" id="OTA19800.1"/>
    </source>
</evidence>
<sequence>MISRWQQEGINTSLVLTDNAHQSGLYLIQLDAQGERTFLYWRDNSAARYLLRHPDYPKLCQQLQGMDACYLGGISLAILPKGDRQLLLNELNKLSCTIFFDSNYRPALWENASQARECYQQMYAITDITLMTDDDEARLWGEESSIDESFQHLKKMGSNKRLSKRARRAVFIATYFSQERIFWVRISWIIIVKLKYSILQRNLLRQ</sequence>
<dbReference type="AlphaFoldDB" id="A0A1Y2SLN0"/>
<dbReference type="InterPro" id="IPR011611">
    <property type="entry name" value="PfkB_dom"/>
</dbReference>
<organism evidence="2 3">
    <name type="scientific">Xenorhabdus beddingii</name>
    <dbReference type="NCBI Taxonomy" id="40578"/>
    <lineage>
        <taxon>Bacteria</taxon>
        <taxon>Pseudomonadati</taxon>
        <taxon>Pseudomonadota</taxon>
        <taxon>Gammaproteobacteria</taxon>
        <taxon>Enterobacterales</taxon>
        <taxon>Morganellaceae</taxon>
        <taxon>Xenorhabdus</taxon>
    </lineage>
</organism>
<evidence type="ECO:0000259" key="1">
    <source>
        <dbReference type="Pfam" id="PF00294"/>
    </source>
</evidence>
<dbReference type="GO" id="GO:0016301">
    <property type="term" value="F:kinase activity"/>
    <property type="evidence" value="ECO:0007669"/>
    <property type="project" value="UniProtKB-KW"/>
</dbReference>
<proteinExistence type="predicted"/>
<keyword evidence="2" id="KW-0808">Transferase</keyword>
<dbReference type="Proteomes" id="UP000194204">
    <property type="component" value="Unassembled WGS sequence"/>
</dbReference>
<keyword evidence="2" id="KW-0418">Kinase</keyword>
<keyword evidence="3" id="KW-1185">Reference proteome</keyword>
<evidence type="ECO:0000313" key="3">
    <source>
        <dbReference type="Proteomes" id="UP000194204"/>
    </source>
</evidence>
<reference evidence="2 3" key="1">
    <citation type="submission" date="2017-01" db="EMBL/GenBank/DDBJ databases">
        <title>Deconstructing symbiosis and pathogenesis requirements using a combined genomic-metabolomic approach.</title>
        <authorList>
            <person name="Tobias N.J."/>
            <person name="Wolff H."/>
            <person name="Djahanschiri B."/>
            <person name="Ebersberger I."/>
            <person name="Bode H.B."/>
        </authorList>
    </citation>
    <scope>NUCLEOTIDE SEQUENCE [LARGE SCALE GENOMIC DNA]</scope>
    <source>
        <strain evidence="2 3">DSM 4764</strain>
    </source>
</reference>
<feature type="domain" description="Carbohydrate kinase PfkB" evidence="1">
    <location>
        <begin position="2"/>
        <end position="179"/>
    </location>
</feature>